<evidence type="ECO:0000256" key="1">
    <source>
        <dbReference type="SAM" id="MobiDB-lite"/>
    </source>
</evidence>
<name>A0A4D4MFJ7_STRAX</name>
<sequence length="93" mass="10136">MRQTAKNSRIARGEGRTRSPKSPRWPGRLNGSTGDSTTAPYNRWISPAYLCSRNAKYASILLIFARTVARALLPGPAKYRSNAVGVNCHGTTS</sequence>
<protein>
    <submittedName>
        <fullName evidence="3">Uncharacterized protein</fullName>
    </submittedName>
</protein>
<evidence type="ECO:0000313" key="3">
    <source>
        <dbReference type="EMBL" id="GDY70761.1"/>
    </source>
</evidence>
<evidence type="ECO:0000313" key="4">
    <source>
        <dbReference type="Proteomes" id="UP000299211"/>
    </source>
</evidence>
<feature type="region of interest" description="Disordered" evidence="1">
    <location>
        <begin position="1"/>
        <end position="41"/>
    </location>
</feature>
<proteinExistence type="predicted"/>
<reference evidence="3 4" key="1">
    <citation type="submission" date="2019-04" db="EMBL/GenBank/DDBJ databases">
        <title>Draft genome sequences of Streptomyces avermitilis ATCC 31267.</title>
        <authorList>
            <person name="Komaki H."/>
            <person name="Tamura T."/>
            <person name="Hosoyama A."/>
        </authorList>
    </citation>
    <scope>NUCLEOTIDE SEQUENCE [LARGE SCALE GENOMIC DNA]</scope>
    <source>
        <strain evidence="3 4">ATCC 31267</strain>
    </source>
</reference>
<evidence type="ECO:0000313" key="2">
    <source>
        <dbReference type="EMBL" id="GDY68857.1"/>
    </source>
</evidence>
<dbReference type="Proteomes" id="UP000302139">
    <property type="component" value="Unassembled WGS sequence"/>
</dbReference>
<organism evidence="3 4">
    <name type="scientific">Streptomyces avermitilis</name>
    <dbReference type="NCBI Taxonomy" id="33903"/>
    <lineage>
        <taxon>Bacteria</taxon>
        <taxon>Bacillati</taxon>
        <taxon>Actinomycetota</taxon>
        <taxon>Actinomycetes</taxon>
        <taxon>Kitasatosporales</taxon>
        <taxon>Streptomycetaceae</taxon>
        <taxon>Streptomyces</taxon>
    </lineage>
</organism>
<dbReference type="EMBL" id="BJHX01000001">
    <property type="protein sequence ID" value="GDY68857.1"/>
    <property type="molecule type" value="Genomic_DNA"/>
</dbReference>
<comment type="caution">
    <text evidence="3">The sequence shown here is derived from an EMBL/GenBank/DDBJ whole genome shotgun (WGS) entry which is preliminary data.</text>
</comment>
<feature type="compositionally biased region" description="Polar residues" evidence="1">
    <location>
        <begin position="30"/>
        <end position="40"/>
    </location>
</feature>
<dbReference type="Proteomes" id="UP000299211">
    <property type="component" value="Unassembled WGS sequence"/>
</dbReference>
<gene>
    <name evidence="2" type="ORF">SAV14893_082500</name>
    <name evidence="3" type="ORF">SAV31267_002460</name>
</gene>
<accession>A0A4D4MFJ7</accession>
<dbReference type="AlphaFoldDB" id="A0A4D4MFJ7"/>
<reference evidence="2 5" key="2">
    <citation type="submission" date="2019-04" db="EMBL/GenBank/DDBJ databases">
        <title>Draft genome sequences of Streptomyces avermitilis NBRC 14893.</title>
        <authorList>
            <person name="Komaki H."/>
            <person name="Tamura T."/>
            <person name="Hosoyama A."/>
        </authorList>
    </citation>
    <scope>NUCLEOTIDE SEQUENCE [LARGE SCALE GENOMIC DNA]</scope>
    <source>
        <strain evidence="2 5">NBRC 14893</strain>
    </source>
</reference>
<evidence type="ECO:0000313" key="5">
    <source>
        <dbReference type="Proteomes" id="UP000302139"/>
    </source>
</evidence>
<dbReference type="EMBL" id="BJHY01000001">
    <property type="protein sequence ID" value="GDY70761.1"/>
    <property type="molecule type" value="Genomic_DNA"/>
</dbReference>